<organism evidence="1 2">
    <name type="scientific">Chaenocephalus aceratus</name>
    <name type="common">Blackfin icefish</name>
    <name type="synonym">Chaenichthys aceratus</name>
    <dbReference type="NCBI Taxonomy" id="36190"/>
    <lineage>
        <taxon>Eukaryota</taxon>
        <taxon>Metazoa</taxon>
        <taxon>Chordata</taxon>
        <taxon>Craniata</taxon>
        <taxon>Vertebrata</taxon>
        <taxon>Euteleostomi</taxon>
        <taxon>Actinopterygii</taxon>
        <taxon>Neopterygii</taxon>
        <taxon>Teleostei</taxon>
        <taxon>Neoteleostei</taxon>
        <taxon>Acanthomorphata</taxon>
        <taxon>Eupercaria</taxon>
        <taxon>Perciformes</taxon>
        <taxon>Notothenioidei</taxon>
        <taxon>Channichthyidae</taxon>
        <taxon>Chaenocephalus</taxon>
    </lineage>
</organism>
<feature type="non-terminal residue" evidence="1">
    <location>
        <position position="97"/>
    </location>
</feature>
<reference evidence="1" key="1">
    <citation type="submission" date="2022-05" db="EMBL/GenBank/DDBJ databases">
        <title>Chromosome-level genome of Chaenocephalus aceratus.</title>
        <authorList>
            <person name="Park H."/>
        </authorList>
    </citation>
    <scope>NUCLEOTIDE SEQUENCE</scope>
    <source>
        <strain evidence="1">KU_202001</strain>
    </source>
</reference>
<gene>
    <name evidence="1" type="ORF">KUCAC02_028565</name>
</gene>
<evidence type="ECO:0000313" key="1">
    <source>
        <dbReference type="EMBL" id="KAI4820592.1"/>
    </source>
</evidence>
<name>A0ACB9X3S7_CHAAC</name>
<accession>A0ACB9X3S7</accession>
<dbReference type="EMBL" id="CM043793">
    <property type="protein sequence ID" value="KAI4820592.1"/>
    <property type="molecule type" value="Genomic_DNA"/>
</dbReference>
<protein>
    <submittedName>
        <fullName evidence="1">Uncharacterized protein</fullName>
    </submittedName>
</protein>
<keyword evidence="2" id="KW-1185">Reference proteome</keyword>
<sequence>MHPFRGRKQPPSGLREEEVPYLIISSHSEKHTAQGFCAAAGVGFPLAGAGLQPSLPAAVEIIPLASPADFLLEDTGRMGCHGEEGGRVVGVWGEKEG</sequence>
<comment type="caution">
    <text evidence="1">The sequence shown here is derived from an EMBL/GenBank/DDBJ whole genome shotgun (WGS) entry which is preliminary data.</text>
</comment>
<proteinExistence type="predicted"/>
<evidence type="ECO:0000313" key="2">
    <source>
        <dbReference type="Proteomes" id="UP001057452"/>
    </source>
</evidence>
<dbReference type="Proteomes" id="UP001057452">
    <property type="component" value="Chromosome 9"/>
</dbReference>